<organism evidence="4">
    <name type="scientific">Emiliania huxleyi</name>
    <name type="common">Coccolithophore</name>
    <name type="synonym">Pontosphaera huxleyi</name>
    <dbReference type="NCBI Taxonomy" id="2903"/>
    <lineage>
        <taxon>Eukaryota</taxon>
        <taxon>Haptista</taxon>
        <taxon>Haptophyta</taxon>
        <taxon>Prymnesiophyceae</taxon>
        <taxon>Isochrysidales</taxon>
        <taxon>Noelaerhabdaceae</taxon>
        <taxon>Emiliania</taxon>
    </lineage>
</organism>
<evidence type="ECO:0000313" key="4">
    <source>
        <dbReference type="EMBL" id="CAE0587945.1"/>
    </source>
</evidence>
<evidence type="ECO:0000259" key="3">
    <source>
        <dbReference type="Pfam" id="PF12849"/>
    </source>
</evidence>
<keyword evidence="2" id="KW-1133">Transmembrane helix</keyword>
<reference evidence="4" key="1">
    <citation type="submission" date="2021-01" db="EMBL/GenBank/DDBJ databases">
        <authorList>
            <person name="Corre E."/>
            <person name="Pelletier E."/>
            <person name="Niang G."/>
            <person name="Scheremetjew M."/>
            <person name="Finn R."/>
            <person name="Kale V."/>
            <person name="Holt S."/>
            <person name="Cochrane G."/>
            <person name="Meng A."/>
            <person name="Brown T."/>
            <person name="Cohen L."/>
        </authorList>
    </citation>
    <scope>NUCLEOTIDE SEQUENCE</scope>
    <source>
        <strain evidence="4">379</strain>
    </source>
</reference>
<dbReference type="PANTHER" id="PTHR42996">
    <property type="entry name" value="PHOSPHATE-BINDING PROTEIN PSTS"/>
    <property type="match status" value="1"/>
</dbReference>
<dbReference type="EMBL" id="HBIR01052034">
    <property type="protein sequence ID" value="CAE0587945.1"/>
    <property type="molecule type" value="Transcribed_RNA"/>
</dbReference>
<sequence length="502" mass="54678">MHGSGTTNPSKFFWELGDLMECRSKEPVHLTYRAVGSSTGQKEFVGPDDKDIGYDFHEQDFGAGDIPMTQSYFDTMKGQNRDMVHVPITVGAIGVFHSVPESDLAQPLHLDACTLGLIYEGEIERWDDPRILALNPGMTASSPIYVAHRVKGSSSTSGFTEYLTKKNATCWTRGGHKVFGPDAELHPQGDWPTGIGKEGSGGMSTYIKERSYAIGYIDWGHGRAAGLSEIALLNHDKAYVKATKEGIEAAANQALELGDVYKRPDESFAGVNLYDIQGEKTYPIVLTTYIYLAKDYTSWPADTAAATKAFVEMVISPDGQKIAEENGFVEMPSALVNLAKQAIQMVQWPDDMVPFTFETEDGTAFTPAKTQKELGMQPRVISAKRTCYGDYERKQMLVKVNELNSDSFASSSSLNDVQQSLADGLSTRDARISALEAQLEDNDDEDDQTATFAKAGLALGIIGFICGVMALAVALTKKHATVARPSIYTPGAAVEMNKPDDV</sequence>
<accession>A0A7S3X0H1</accession>
<dbReference type="Pfam" id="PF12849">
    <property type="entry name" value="PBP_like_2"/>
    <property type="match status" value="1"/>
</dbReference>
<dbReference type="Gene3D" id="3.40.190.10">
    <property type="entry name" value="Periplasmic binding protein-like II"/>
    <property type="match status" value="2"/>
</dbReference>
<protein>
    <recommendedName>
        <fullName evidence="3">PBP domain-containing protein</fullName>
    </recommendedName>
</protein>
<evidence type="ECO:0000256" key="1">
    <source>
        <dbReference type="ARBA" id="ARBA00008725"/>
    </source>
</evidence>
<feature type="domain" description="PBP" evidence="3">
    <location>
        <begin position="2"/>
        <end position="317"/>
    </location>
</feature>
<feature type="transmembrane region" description="Helical" evidence="2">
    <location>
        <begin position="455"/>
        <end position="475"/>
    </location>
</feature>
<dbReference type="SUPFAM" id="SSF53850">
    <property type="entry name" value="Periplasmic binding protein-like II"/>
    <property type="match status" value="1"/>
</dbReference>
<gene>
    <name evidence="4" type="ORF">EHUX00137_LOCUS40609</name>
</gene>
<dbReference type="PANTHER" id="PTHR42996:SF1">
    <property type="entry name" value="PHOSPHATE-BINDING PROTEIN PSTS"/>
    <property type="match status" value="1"/>
</dbReference>
<keyword evidence="2" id="KW-0472">Membrane</keyword>
<keyword evidence="2" id="KW-0812">Transmembrane</keyword>
<proteinExistence type="inferred from homology"/>
<dbReference type="InterPro" id="IPR024370">
    <property type="entry name" value="PBP_domain"/>
</dbReference>
<comment type="similarity">
    <text evidence="1">Belongs to the PstS family.</text>
</comment>
<dbReference type="AlphaFoldDB" id="A0A7S3X0H1"/>
<dbReference type="InterPro" id="IPR050962">
    <property type="entry name" value="Phosphate-bind_PstS"/>
</dbReference>
<evidence type="ECO:0000256" key="2">
    <source>
        <dbReference type="SAM" id="Phobius"/>
    </source>
</evidence>
<name>A0A7S3X0H1_EMIHU</name>
<dbReference type="CDD" id="cd13565">
    <property type="entry name" value="PBP2_PstS"/>
    <property type="match status" value="1"/>
</dbReference>